<dbReference type="Pfam" id="PF07875">
    <property type="entry name" value="Coat_F"/>
    <property type="match status" value="1"/>
</dbReference>
<dbReference type="EMBL" id="FNBU01000020">
    <property type="protein sequence ID" value="SDF66001.1"/>
    <property type="molecule type" value="Genomic_DNA"/>
</dbReference>
<dbReference type="STRING" id="1123285.SAMN05660235_02314"/>
<gene>
    <name evidence="1" type="ORF">SAMN05660235_02314</name>
</gene>
<evidence type="ECO:0000313" key="1">
    <source>
        <dbReference type="EMBL" id="SDF66001.1"/>
    </source>
</evidence>
<proteinExistence type="predicted"/>
<keyword evidence="2" id="KW-1185">Reference proteome</keyword>
<dbReference type="Proteomes" id="UP000243333">
    <property type="component" value="Unassembled WGS sequence"/>
</dbReference>
<evidence type="ECO:0000313" key="2">
    <source>
        <dbReference type="Proteomes" id="UP000243333"/>
    </source>
</evidence>
<dbReference type="AlphaFoldDB" id="A0A1G7MWF9"/>
<protein>
    <submittedName>
        <fullName evidence="1">Coat F domain-containing protein</fullName>
    </submittedName>
</protein>
<name>A0A1G7MWF9_9FIRM</name>
<organism evidence="1 2">
    <name type="scientific">Sporolituus thermophilus DSM 23256</name>
    <dbReference type="NCBI Taxonomy" id="1123285"/>
    <lineage>
        <taxon>Bacteria</taxon>
        <taxon>Bacillati</taxon>
        <taxon>Bacillota</taxon>
        <taxon>Negativicutes</taxon>
        <taxon>Selenomonadales</taxon>
        <taxon>Sporomusaceae</taxon>
        <taxon>Sporolituus</taxon>
    </lineage>
</organism>
<sequence length="103" mass="11651">MAQMGQGQGAMSGQGMQISDKDLLQVCLNETKHLASSTNTYISEAVNEQLRRDYMTILGELYSQEQQLFNYMQQKGFYNVKNASPQDIAQAKNKFSGQNQQMM</sequence>
<accession>A0A1G7MWF9</accession>
<reference evidence="2" key="1">
    <citation type="submission" date="2016-10" db="EMBL/GenBank/DDBJ databases">
        <authorList>
            <person name="Varghese N."/>
            <person name="Submissions S."/>
        </authorList>
    </citation>
    <scope>NUCLEOTIDE SEQUENCE [LARGE SCALE GENOMIC DNA]</scope>
    <source>
        <strain evidence="2">DSM 23256</strain>
    </source>
</reference>
<dbReference type="InterPro" id="IPR012851">
    <property type="entry name" value="Spore_coat_CotF-like"/>
</dbReference>